<dbReference type="PANTHER" id="PTHR11474">
    <property type="entry name" value="TYROSINASE FAMILY MEMBER"/>
    <property type="match status" value="1"/>
</dbReference>
<dbReference type="EC" id="1.14.18.1" evidence="2"/>
<keyword evidence="4" id="KW-0186">Copper</keyword>
<evidence type="ECO:0000256" key="8">
    <source>
        <dbReference type="SAM" id="MobiDB-lite"/>
    </source>
</evidence>
<sequence length="582" mass="63092">MLIKTVACLFLGSTVLAQRTTTSDPYAVTGARVRSGSVPIRRNINDLQAEAGPQWDLYIQALSSMIGASPSDPLSYFQIEGIHGSPPFEWNNTGRSNSSGRAGYCPHGDALFLPWHRPYLALFEQVLVDNARKIAAGYRGATRNRYLQAADALRAPYWDWATTSDVPPSTVPRSVTINTPKGRRQVRNPLSGFTFPQQAVRGQFGRFSPSPRAAIARCPAPNSYPNSANRMMASNDLKELVFSAFTYSKTFEEFSTTSTGGVSLEQAHNLVHNSAACGQQFSSPSYAAYDPLFMLHYANVDRLWALWQAANPNQAGLSRSYVGGSRFATPQGTTIRPTSPLAPFYGPGKQQLTANGVLSTHQFGYTDPNPDKDLEERRRRAVSIINDLYKGKDHEEKRKVYLAHISLRAEDVERPSTIKVFLCDQFVGDIAVMAEPSKGPVNAAIPLNPAIGACERAGVSKEEMRESISVTITTADGRDVPLAKIKTISMEVEDFIEEPSATSGELPKISNRHKVPGHLKQHMPEKPKDGGHGKDDGGKSGGHVDDGGKPGGHVVDAGKPGGHGIISDVLGSVKSDLVPNLI</sequence>
<dbReference type="EMBL" id="JAIZPD010000010">
    <property type="protein sequence ID" value="KAH0960286.1"/>
    <property type="molecule type" value="Genomic_DNA"/>
</dbReference>
<dbReference type="SUPFAM" id="SSF48056">
    <property type="entry name" value="Di-copper centre-containing domain"/>
    <property type="match status" value="1"/>
</dbReference>
<evidence type="ECO:0000256" key="6">
    <source>
        <dbReference type="ARBA" id="ARBA00048233"/>
    </source>
</evidence>
<evidence type="ECO:0000256" key="3">
    <source>
        <dbReference type="ARBA" id="ARBA00022723"/>
    </source>
</evidence>
<keyword evidence="12" id="KW-1185">Reference proteome</keyword>
<dbReference type="GO" id="GO:0004503">
    <property type="term" value="F:tyrosinase activity"/>
    <property type="evidence" value="ECO:0007669"/>
    <property type="project" value="UniProtKB-EC"/>
</dbReference>
<evidence type="ECO:0000313" key="11">
    <source>
        <dbReference type="EMBL" id="KAH0960286.1"/>
    </source>
</evidence>
<dbReference type="Gene3D" id="1.10.1280.10">
    <property type="entry name" value="Di-copper center containing domain from catechol oxidase"/>
    <property type="match status" value="1"/>
</dbReference>
<organism evidence="11 12">
    <name type="scientific">Hirsutella rhossiliensis</name>
    <dbReference type="NCBI Taxonomy" id="111463"/>
    <lineage>
        <taxon>Eukaryota</taxon>
        <taxon>Fungi</taxon>
        <taxon>Dikarya</taxon>
        <taxon>Ascomycota</taxon>
        <taxon>Pezizomycotina</taxon>
        <taxon>Sordariomycetes</taxon>
        <taxon>Hypocreomycetidae</taxon>
        <taxon>Hypocreales</taxon>
        <taxon>Ophiocordycipitaceae</taxon>
        <taxon>Hirsutella</taxon>
    </lineage>
</organism>
<comment type="caution">
    <text evidence="11">The sequence shown here is derived from an EMBL/GenBank/DDBJ whole genome shotgun (WGS) entry which is preliminary data.</text>
</comment>
<dbReference type="GeneID" id="68357570"/>
<accession>A0A9P8SF21</accession>
<evidence type="ECO:0000259" key="10">
    <source>
        <dbReference type="PROSITE" id="PS00497"/>
    </source>
</evidence>
<dbReference type="PANTHER" id="PTHR11474:SF76">
    <property type="entry name" value="SHKT DOMAIN-CONTAINING PROTEIN"/>
    <property type="match status" value="1"/>
</dbReference>
<dbReference type="AlphaFoldDB" id="A0A9P8SF21"/>
<dbReference type="InterPro" id="IPR002227">
    <property type="entry name" value="Tyrosinase_Cu-bd"/>
</dbReference>
<feature type="signal peptide" evidence="9">
    <location>
        <begin position="1"/>
        <end position="17"/>
    </location>
</feature>
<feature type="chain" id="PRO_5040112382" description="tyrosinase" evidence="9">
    <location>
        <begin position="18"/>
        <end position="582"/>
    </location>
</feature>
<dbReference type="RefSeq" id="XP_044717799.1">
    <property type="nucleotide sequence ID" value="XM_044866912.1"/>
</dbReference>
<name>A0A9P8SF21_9HYPO</name>
<evidence type="ECO:0000256" key="5">
    <source>
        <dbReference type="ARBA" id="ARBA00023101"/>
    </source>
</evidence>
<comment type="catalytic activity">
    <reaction evidence="7">
        <text>L-tyrosine + O2 = L-dopaquinone + H2O</text>
        <dbReference type="Rhea" id="RHEA:18117"/>
        <dbReference type="ChEBI" id="CHEBI:15377"/>
        <dbReference type="ChEBI" id="CHEBI:15379"/>
        <dbReference type="ChEBI" id="CHEBI:57924"/>
        <dbReference type="ChEBI" id="CHEBI:58315"/>
        <dbReference type="EC" id="1.14.18.1"/>
    </reaction>
</comment>
<evidence type="ECO:0000256" key="9">
    <source>
        <dbReference type="SAM" id="SignalP"/>
    </source>
</evidence>
<comment type="similarity">
    <text evidence="1">Belongs to the tyrosinase family.</text>
</comment>
<evidence type="ECO:0000256" key="1">
    <source>
        <dbReference type="ARBA" id="ARBA00009928"/>
    </source>
</evidence>
<dbReference type="PRINTS" id="PR00092">
    <property type="entry name" value="TYROSINASE"/>
</dbReference>
<dbReference type="PROSITE" id="PS00497">
    <property type="entry name" value="TYROSINASE_1"/>
    <property type="match status" value="1"/>
</dbReference>
<reference evidence="11" key="1">
    <citation type="submission" date="2021-09" db="EMBL/GenBank/DDBJ databases">
        <title>A high-quality genome of the endoparasitic fungus Hirsutella rhossiliensis with a comparison of Hirsutella genomes reveals transposable elements contributing to genome size variation.</title>
        <authorList>
            <person name="Lin R."/>
            <person name="Jiao Y."/>
            <person name="Sun X."/>
            <person name="Ling J."/>
            <person name="Xie B."/>
            <person name="Cheng X."/>
        </authorList>
    </citation>
    <scope>NUCLEOTIDE SEQUENCE</scope>
    <source>
        <strain evidence="11">HR02</strain>
    </source>
</reference>
<gene>
    <name evidence="11" type="ORF">HRG_08441</name>
</gene>
<evidence type="ECO:0000256" key="2">
    <source>
        <dbReference type="ARBA" id="ARBA00011906"/>
    </source>
</evidence>
<evidence type="ECO:0000256" key="7">
    <source>
        <dbReference type="ARBA" id="ARBA00048881"/>
    </source>
</evidence>
<dbReference type="InterPro" id="IPR050316">
    <property type="entry name" value="Tyrosinase/Hemocyanin"/>
</dbReference>
<feature type="compositionally biased region" description="Basic and acidic residues" evidence="8">
    <location>
        <begin position="522"/>
        <end position="548"/>
    </location>
</feature>
<feature type="domain" description="Tyrosinase copper-binding" evidence="10">
    <location>
        <begin position="107"/>
        <end position="124"/>
    </location>
</feature>
<keyword evidence="9" id="KW-0732">Signal</keyword>
<feature type="region of interest" description="Disordered" evidence="8">
    <location>
        <begin position="518"/>
        <end position="568"/>
    </location>
</feature>
<keyword evidence="5" id="KW-0470">Melanin biosynthesis</keyword>
<protein>
    <recommendedName>
        <fullName evidence="2">tyrosinase</fullName>
        <ecNumber evidence="2">1.14.18.1</ecNumber>
    </recommendedName>
</protein>
<keyword evidence="3" id="KW-0479">Metal-binding</keyword>
<dbReference type="OrthoDB" id="6132182at2759"/>
<proteinExistence type="inferred from homology"/>
<evidence type="ECO:0000313" key="12">
    <source>
        <dbReference type="Proteomes" id="UP000824596"/>
    </source>
</evidence>
<dbReference type="GO" id="GO:0042438">
    <property type="term" value="P:melanin biosynthetic process"/>
    <property type="evidence" value="ECO:0007669"/>
    <property type="project" value="UniProtKB-KW"/>
</dbReference>
<dbReference type="GO" id="GO:0046872">
    <property type="term" value="F:metal ion binding"/>
    <property type="evidence" value="ECO:0007669"/>
    <property type="project" value="UniProtKB-KW"/>
</dbReference>
<dbReference type="Proteomes" id="UP000824596">
    <property type="component" value="Unassembled WGS sequence"/>
</dbReference>
<dbReference type="InterPro" id="IPR008922">
    <property type="entry name" value="Di-copper_centre_dom_sf"/>
</dbReference>
<comment type="catalytic activity">
    <reaction evidence="6">
        <text>2 L-dopa + O2 = 2 L-dopaquinone + 2 H2O</text>
        <dbReference type="Rhea" id="RHEA:34287"/>
        <dbReference type="ChEBI" id="CHEBI:15377"/>
        <dbReference type="ChEBI" id="CHEBI:15379"/>
        <dbReference type="ChEBI" id="CHEBI:57504"/>
        <dbReference type="ChEBI" id="CHEBI:57924"/>
        <dbReference type="EC" id="1.14.18.1"/>
    </reaction>
</comment>
<evidence type="ECO:0000256" key="4">
    <source>
        <dbReference type="ARBA" id="ARBA00023008"/>
    </source>
</evidence>
<dbReference type="Pfam" id="PF00264">
    <property type="entry name" value="Tyrosinase"/>
    <property type="match status" value="1"/>
</dbReference>